<sequence length="280" mass="31698">MRFWWSAGLAFLTLMLFHLCFTAHSEGNLNFNGAHGTTGLTAYFGFSGDVSRVYKNCYGRWQRGGVEQGQCYILAAQTLARHATAFVVGSYLNNAKELAAKLLGRRTPCRDRGRVKVTKSVRKVVKRVEKPEKKDAELRKRCVSAEEIYSINHVSRDSWRLLVDRSSLTLPQQSCPIPKSPSEEGWISFHGYNGIRVLCRSGYEREWLDHAARLVGQYAGIYVQAGSVHDQLTFWNILGLKLIARCDSPALMSRPDTCPEYMDDGDRCLVSDRWIAVQRV</sequence>
<keyword evidence="1" id="KW-0732">Signal</keyword>
<evidence type="ECO:0000256" key="1">
    <source>
        <dbReference type="SAM" id="SignalP"/>
    </source>
</evidence>
<protein>
    <submittedName>
        <fullName evidence="2">Uncharacterized protein</fullName>
    </submittedName>
</protein>
<reference evidence="2" key="1">
    <citation type="journal article" date="2020" name="Stud. Mycol.">
        <title>101 Dothideomycetes genomes: a test case for predicting lifestyles and emergence of pathogens.</title>
        <authorList>
            <person name="Haridas S."/>
            <person name="Albert R."/>
            <person name="Binder M."/>
            <person name="Bloem J."/>
            <person name="Labutti K."/>
            <person name="Salamov A."/>
            <person name="Andreopoulos B."/>
            <person name="Baker S."/>
            <person name="Barry K."/>
            <person name="Bills G."/>
            <person name="Bluhm B."/>
            <person name="Cannon C."/>
            <person name="Castanera R."/>
            <person name="Culley D."/>
            <person name="Daum C."/>
            <person name="Ezra D."/>
            <person name="Gonzalez J."/>
            <person name="Henrissat B."/>
            <person name="Kuo A."/>
            <person name="Liang C."/>
            <person name="Lipzen A."/>
            <person name="Lutzoni F."/>
            <person name="Magnuson J."/>
            <person name="Mondo S."/>
            <person name="Nolan M."/>
            <person name="Ohm R."/>
            <person name="Pangilinan J."/>
            <person name="Park H.-J."/>
            <person name="Ramirez L."/>
            <person name="Alfaro M."/>
            <person name="Sun H."/>
            <person name="Tritt A."/>
            <person name="Yoshinaga Y."/>
            <person name="Zwiers L.-H."/>
            <person name="Turgeon B."/>
            <person name="Goodwin S."/>
            <person name="Spatafora J."/>
            <person name="Crous P."/>
            <person name="Grigoriev I."/>
        </authorList>
    </citation>
    <scope>NUCLEOTIDE SEQUENCE</scope>
    <source>
        <strain evidence="2">CBS 260.36</strain>
    </source>
</reference>
<name>A0A9P4MDU7_9PEZI</name>
<organism evidence="2 3">
    <name type="scientific">Myriangium duriaei CBS 260.36</name>
    <dbReference type="NCBI Taxonomy" id="1168546"/>
    <lineage>
        <taxon>Eukaryota</taxon>
        <taxon>Fungi</taxon>
        <taxon>Dikarya</taxon>
        <taxon>Ascomycota</taxon>
        <taxon>Pezizomycotina</taxon>
        <taxon>Dothideomycetes</taxon>
        <taxon>Dothideomycetidae</taxon>
        <taxon>Myriangiales</taxon>
        <taxon>Myriangiaceae</taxon>
        <taxon>Myriangium</taxon>
    </lineage>
</organism>
<dbReference type="Proteomes" id="UP000799439">
    <property type="component" value="Unassembled WGS sequence"/>
</dbReference>
<accession>A0A9P4MDU7</accession>
<keyword evidence="3" id="KW-1185">Reference proteome</keyword>
<proteinExistence type="predicted"/>
<evidence type="ECO:0000313" key="3">
    <source>
        <dbReference type="Proteomes" id="UP000799439"/>
    </source>
</evidence>
<evidence type="ECO:0000313" key="2">
    <source>
        <dbReference type="EMBL" id="KAF2150390.1"/>
    </source>
</evidence>
<dbReference type="AlphaFoldDB" id="A0A9P4MDU7"/>
<feature type="chain" id="PRO_5040357910" evidence="1">
    <location>
        <begin position="23"/>
        <end position="280"/>
    </location>
</feature>
<comment type="caution">
    <text evidence="2">The sequence shown here is derived from an EMBL/GenBank/DDBJ whole genome shotgun (WGS) entry which is preliminary data.</text>
</comment>
<feature type="signal peptide" evidence="1">
    <location>
        <begin position="1"/>
        <end position="22"/>
    </location>
</feature>
<gene>
    <name evidence="2" type="ORF">K461DRAFT_175998</name>
</gene>
<dbReference type="EMBL" id="ML996089">
    <property type="protein sequence ID" value="KAF2150390.1"/>
    <property type="molecule type" value="Genomic_DNA"/>
</dbReference>